<accession>A0ABN4TJS1</accession>
<dbReference type="PRINTS" id="PR00598">
    <property type="entry name" value="HTHMARR"/>
</dbReference>
<evidence type="ECO:0000259" key="2">
    <source>
        <dbReference type="PROSITE" id="PS50995"/>
    </source>
</evidence>
<dbReference type="PROSITE" id="PS50995">
    <property type="entry name" value="HTH_MARR_2"/>
    <property type="match status" value="1"/>
</dbReference>
<dbReference type="InterPro" id="IPR039422">
    <property type="entry name" value="MarR/SlyA-like"/>
</dbReference>
<dbReference type="SMART" id="SM00347">
    <property type="entry name" value="HTH_MARR"/>
    <property type="match status" value="1"/>
</dbReference>
<proteinExistence type="predicted"/>
<dbReference type="PANTHER" id="PTHR33164">
    <property type="entry name" value="TRANSCRIPTIONAL REGULATOR, MARR FAMILY"/>
    <property type="match status" value="1"/>
</dbReference>
<evidence type="ECO:0000313" key="3">
    <source>
        <dbReference type="EMBL" id="AOZ04711.1"/>
    </source>
</evidence>
<organism evidence="3 4">
    <name type="scientific">Cupriavidus malaysiensis</name>
    <dbReference type="NCBI Taxonomy" id="367825"/>
    <lineage>
        <taxon>Bacteria</taxon>
        <taxon>Pseudomonadati</taxon>
        <taxon>Pseudomonadota</taxon>
        <taxon>Betaproteobacteria</taxon>
        <taxon>Burkholderiales</taxon>
        <taxon>Burkholderiaceae</taxon>
        <taxon>Cupriavidus</taxon>
    </lineage>
</organism>
<evidence type="ECO:0000256" key="1">
    <source>
        <dbReference type="SAM" id="MobiDB-lite"/>
    </source>
</evidence>
<name>A0ABN4TJS1_9BURK</name>
<protein>
    <recommendedName>
        <fullName evidence="2">HTH marR-type domain-containing protein</fullName>
    </recommendedName>
</protein>
<dbReference type="EMBL" id="CP017754">
    <property type="protein sequence ID" value="AOZ04711.1"/>
    <property type="molecule type" value="Genomic_DNA"/>
</dbReference>
<dbReference type="Gene3D" id="1.10.10.10">
    <property type="entry name" value="Winged helix-like DNA-binding domain superfamily/Winged helix DNA-binding domain"/>
    <property type="match status" value="1"/>
</dbReference>
<dbReference type="PANTHER" id="PTHR33164:SF57">
    <property type="entry name" value="MARR-FAMILY TRANSCRIPTIONAL REGULATOR"/>
    <property type="match status" value="1"/>
</dbReference>
<reference evidence="3 4" key="1">
    <citation type="submission" date="2016-10" db="EMBL/GenBank/DDBJ databases">
        <title>Complete genome sequences of three Cupriavidus strains isolated from various Malaysian environments.</title>
        <authorList>
            <person name="Abdullah A.A.-A."/>
            <person name="Shafie N.A.H."/>
            <person name="Lau N.S."/>
        </authorList>
    </citation>
    <scope>NUCLEOTIDE SEQUENCE [LARGE SCALE GENOMIC DNA]</scope>
    <source>
        <strain evidence="3 4">USMAA1020</strain>
    </source>
</reference>
<feature type="domain" description="HTH marR-type" evidence="2">
    <location>
        <begin position="14"/>
        <end position="150"/>
    </location>
</feature>
<dbReference type="SUPFAM" id="SSF46785">
    <property type="entry name" value="Winged helix' DNA-binding domain"/>
    <property type="match status" value="1"/>
</dbReference>
<evidence type="ECO:0000313" key="4">
    <source>
        <dbReference type="Proteomes" id="UP000177515"/>
    </source>
</evidence>
<dbReference type="RefSeq" id="WP_071068523.1">
    <property type="nucleotide sequence ID" value="NZ_CP017754.1"/>
</dbReference>
<feature type="region of interest" description="Disordered" evidence="1">
    <location>
        <begin position="159"/>
        <end position="182"/>
    </location>
</feature>
<dbReference type="InterPro" id="IPR000835">
    <property type="entry name" value="HTH_MarR-typ"/>
</dbReference>
<dbReference type="InterPro" id="IPR036388">
    <property type="entry name" value="WH-like_DNA-bd_sf"/>
</dbReference>
<dbReference type="InterPro" id="IPR036390">
    <property type="entry name" value="WH_DNA-bd_sf"/>
</dbReference>
<gene>
    <name evidence="3" type="ORF">BKK80_01805</name>
</gene>
<sequence length="182" mass="19291">MPDRTRLTQPQSIEDLLLYRLSAVLAGAGGIVIRQCEGRFGITRREWRLLALLGAHASGPAPTLSALATLAHLDRPRASRTVSELVQKKLVSRTTRAGDARHVSLALTAEGLALYREVFPVTQAVNLELLGALEAGEVAQLEAILGKLEQRAAGMAERGGLPLADRRAGGSRRGRQGGGGST</sequence>
<keyword evidence="4" id="KW-1185">Reference proteome</keyword>
<dbReference type="Pfam" id="PF12802">
    <property type="entry name" value="MarR_2"/>
    <property type="match status" value="1"/>
</dbReference>
<dbReference type="Proteomes" id="UP000177515">
    <property type="component" value="Chromosome 1"/>
</dbReference>